<dbReference type="InterPro" id="IPR011051">
    <property type="entry name" value="RmlC_Cupin_sf"/>
</dbReference>
<name>A0A9J7AP59_9PROT</name>
<dbReference type="Pfam" id="PF12833">
    <property type="entry name" value="HTH_18"/>
    <property type="match status" value="1"/>
</dbReference>
<evidence type="ECO:0000313" key="8">
    <source>
        <dbReference type="Proteomes" id="UP001060336"/>
    </source>
</evidence>
<feature type="domain" description="HTH araC/xylS-type" evidence="6">
    <location>
        <begin position="153"/>
        <end position="250"/>
    </location>
</feature>
<dbReference type="PANTHER" id="PTHR11019:SF159">
    <property type="entry name" value="TRANSCRIPTIONAL REGULATOR-RELATED"/>
    <property type="match status" value="1"/>
</dbReference>
<dbReference type="InterPro" id="IPR009057">
    <property type="entry name" value="Homeodomain-like_sf"/>
</dbReference>
<accession>A0A9J7AP59</accession>
<gene>
    <name evidence="7" type="ORF">NUH88_11960</name>
</gene>
<dbReference type="FunFam" id="1.10.10.60:FF:000132">
    <property type="entry name" value="AraC family transcriptional regulator"/>
    <property type="match status" value="1"/>
</dbReference>
<evidence type="ECO:0000256" key="5">
    <source>
        <dbReference type="ARBA" id="ARBA00023163"/>
    </source>
</evidence>
<dbReference type="SUPFAM" id="SSF51182">
    <property type="entry name" value="RmlC-like cupins"/>
    <property type="match status" value="1"/>
</dbReference>
<evidence type="ECO:0000256" key="2">
    <source>
        <dbReference type="ARBA" id="ARBA00023015"/>
    </source>
</evidence>
<dbReference type="EMBL" id="CP102480">
    <property type="protein sequence ID" value="UUX48132.1"/>
    <property type="molecule type" value="Genomic_DNA"/>
</dbReference>
<dbReference type="GO" id="GO:0003700">
    <property type="term" value="F:DNA-binding transcription factor activity"/>
    <property type="evidence" value="ECO:0007669"/>
    <property type="project" value="InterPro"/>
</dbReference>
<dbReference type="InterPro" id="IPR003313">
    <property type="entry name" value="AraC-bd"/>
</dbReference>
<protein>
    <submittedName>
        <fullName evidence="7">Helix-turn-helix transcriptional regulator</fullName>
    </submittedName>
</protein>
<dbReference type="SMART" id="SM00342">
    <property type="entry name" value="HTH_ARAC"/>
    <property type="match status" value="1"/>
</dbReference>
<evidence type="ECO:0000256" key="4">
    <source>
        <dbReference type="ARBA" id="ARBA00023159"/>
    </source>
</evidence>
<dbReference type="SUPFAM" id="SSF46689">
    <property type="entry name" value="Homeodomain-like"/>
    <property type="match status" value="1"/>
</dbReference>
<keyword evidence="4" id="KW-0010">Activator</keyword>
<dbReference type="RefSeq" id="WP_257766640.1">
    <property type="nucleotide sequence ID" value="NZ_CP102480.1"/>
</dbReference>
<proteinExistence type="predicted"/>
<dbReference type="KEGG" id="naci:NUH88_11960"/>
<keyword evidence="5" id="KW-0804">Transcription</keyword>
<dbReference type="PROSITE" id="PS01124">
    <property type="entry name" value="HTH_ARAC_FAMILY_2"/>
    <property type="match status" value="1"/>
</dbReference>
<evidence type="ECO:0000259" key="6">
    <source>
        <dbReference type="PROSITE" id="PS01124"/>
    </source>
</evidence>
<keyword evidence="3" id="KW-0238">DNA-binding</keyword>
<dbReference type="Gene3D" id="2.60.120.10">
    <property type="entry name" value="Jelly Rolls"/>
    <property type="match status" value="1"/>
</dbReference>
<dbReference type="InterPro" id="IPR014710">
    <property type="entry name" value="RmlC-like_jellyroll"/>
</dbReference>
<evidence type="ECO:0000313" key="7">
    <source>
        <dbReference type="EMBL" id="UUX48132.1"/>
    </source>
</evidence>
<sequence>MPADSPQIVVLGAFFAAGHDTGLHDHDRAQFVHAKSGMLQVWTEDGQWSVPSGMAVWVPAGVTHRVRAVGDAEFLSLYIRPAAPGERDVPVPDRCVVCTVPPLVRQLIQRLSALAEGGDPARAARVADVLADELGDLERTDLHLPIPSDRRAAGVARALLDHPGDDRSIAAWGREVGASGRTLTRLFLAETGMNFSEWRARCRLIAALELLAAGTSVTSVALEIGYQSPSAFAAAFSRTFGMVPREYRGGRIG</sequence>
<dbReference type="Proteomes" id="UP001060336">
    <property type="component" value="Chromosome"/>
</dbReference>
<dbReference type="CDD" id="cd06124">
    <property type="entry name" value="cupin_NimR-like_N"/>
    <property type="match status" value="1"/>
</dbReference>
<dbReference type="InterPro" id="IPR018060">
    <property type="entry name" value="HTH_AraC"/>
</dbReference>
<reference evidence="7" key="1">
    <citation type="submission" date="2022-08" db="EMBL/GenBank/DDBJ databases">
        <title>Nisaea acidiphila sp. nov., isolated from a marine algal debris and emended description of the genus Nisaea Urios et al. 2008.</title>
        <authorList>
            <person name="Kwon K."/>
        </authorList>
    </citation>
    <scope>NUCLEOTIDE SEQUENCE</scope>
    <source>
        <strain evidence="7">MEBiC11861</strain>
    </source>
</reference>
<dbReference type="PRINTS" id="PR00032">
    <property type="entry name" value="HTHARAC"/>
</dbReference>
<keyword evidence="8" id="KW-1185">Reference proteome</keyword>
<keyword evidence="1" id="KW-0678">Repressor</keyword>
<dbReference type="Gene3D" id="1.10.10.60">
    <property type="entry name" value="Homeodomain-like"/>
    <property type="match status" value="1"/>
</dbReference>
<keyword evidence="2" id="KW-0805">Transcription regulation</keyword>
<dbReference type="AlphaFoldDB" id="A0A9J7AP59"/>
<dbReference type="GO" id="GO:0043565">
    <property type="term" value="F:sequence-specific DNA binding"/>
    <property type="evidence" value="ECO:0007669"/>
    <property type="project" value="InterPro"/>
</dbReference>
<dbReference type="PANTHER" id="PTHR11019">
    <property type="entry name" value="HTH-TYPE TRANSCRIPTIONAL REGULATOR NIMR"/>
    <property type="match status" value="1"/>
</dbReference>
<evidence type="ECO:0000256" key="3">
    <source>
        <dbReference type="ARBA" id="ARBA00023125"/>
    </source>
</evidence>
<evidence type="ECO:0000256" key="1">
    <source>
        <dbReference type="ARBA" id="ARBA00022491"/>
    </source>
</evidence>
<dbReference type="Pfam" id="PF02311">
    <property type="entry name" value="AraC_binding"/>
    <property type="match status" value="1"/>
</dbReference>
<organism evidence="7 8">
    <name type="scientific">Nisaea acidiphila</name>
    <dbReference type="NCBI Taxonomy" id="1862145"/>
    <lineage>
        <taxon>Bacteria</taxon>
        <taxon>Pseudomonadati</taxon>
        <taxon>Pseudomonadota</taxon>
        <taxon>Alphaproteobacteria</taxon>
        <taxon>Rhodospirillales</taxon>
        <taxon>Thalassobaculaceae</taxon>
        <taxon>Nisaea</taxon>
    </lineage>
</organism>
<dbReference type="InterPro" id="IPR020449">
    <property type="entry name" value="Tscrpt_reg_AraC-type_HTH"/>
</dbReference>